<dbReference type="RefSeq" id="WP_147650081.1">
    <property type="nucleotide sequence ID" value="NZ_CP042806.1"/>
</dbReference>
<dbReference type="AlphaFoldDB" id="A0A5B9EGR6"/>
<proteinExistence type="predicted"/>
<dbReference type="KEGG" id="talb:FTW19_23960"/>
<evidence type="ECO:0000256" key="1">
    <source>
        <dbReference type="SAM" id="SignalP"/>
    </source>
</evidence>
<sequence length="456" mass="46090">MIKKLLYWVAIGLVPASAIAATSTVTANVTDTDGQAWSYGTVTAKLSLPGGPFGNIQVPTIGGVAVPTTVSSIMDAAGAFLLSLTDTASLDQNGGQWTITACPNASITANSTTGCAIVTTGVVGTNVNLTSRFTGVVAPRFPAGPDAFGYLDIEVSPTPAIPGSRYYNTSTSTALQGLRLWDGKQWTGVGGIAGGAAGGDLAGTYPNPSVVKLNGNPVTNTAPTNTSMTPVWNGAAYSARQLSLDDLTPAFAINSFSGGQTVEIGASVVNPAFTASYSYIPSTAAITNTDNISSPTNLISPFTNGTIAGTFFKTTQTSTTFTLTATGATTKTATQTIAWSPRVFGGVGSTGATSATASGTNAVLGGGGSGTLSGAGISNSQVNQIFGPYSPANQKIYLLIIGNAHSNIVDNLTGFAMPFNTPTAVTFINQNGAGVAMYLYESTNLLSGTFSPKVAN</sequence>
<gene>
    <name evidence="2" type="ORF">FTW19_23960</name>
</gene>
<feature type="signal peptide" evidence="1">
    <location>
        <begin position="1"/>
        <end position="20"/>
    </location>
</feature>
<evidence type="ECO:0000313" key="2">
    <source>
        <dbReference type="EMBL" id="QEE30784.1"/>
    </source>
</evidence>
<dbReference type="EMBL" id="CP042806">
    <property type="protein sequence ID" value="QEE30784.1"/>
    <property type="molecule type" value="Genomic_DNA"/>
</dbReference>
<reference evidence="2 3" key="1">
    <citation type="submission" date="2019-08" db="EMBL/GenBank/DDBJ databases">
        <title>Complete genome sequence of Terriglobus albidus strain ORNL.</title>
        <authorList>
            <person name="Podar M."/>
        </authorList>
    </citation>
    <scope>NUCLEOTIDE SEQUENCE [LARGE SCALE GENOMIC DNA]</scope>
    <source>
        <strain evidence="2 3">ORNL</strain>
    </source>
</reference>
<protein>
    <submittedName>
        <fullName evidence="2">Uncharacterized protein</fullName>
    </submittedName>
</protein>
<evidence type="ECO:0000313" key="3">
    <source>
        <dbReference type="Proteomes" id="UP000321820"/>
    </source>
</evidence>
<dbReference type="Proteomes" id="UP000321820">
    <property type="component" value="Chromosome"/>
</dbReference>
<keyword evidence="1" id="KW-0732">Signal</keyword>
<accession>A0A5B9EGR6</accession>
<feature type="chain" id="PRO_5022675110" evidence="1">
    <location>
        <begin position="21"/>
        <end position="456"/>
    </location>
</feature>
<keyword evidence="3" id="KW-1185">Reference proteome</keyword>
<organism evidence="2 3">
    <name type="scientific">Terriglobus albidus</name>
    <dbReference type="NCBI Taxonomy" id="1592106"/>
    <lineage>
        <taxon>Bacteria</taxon>
        <taxon>Pseudomonadati</taxon>
        <taxon>Acidobacteriota</taxon>
        <taxon>Terriglobia</taxon>
        <taxon>Terriglobales</taxon>
        <taxon>Acidobacteriaceae</taxon>
        <taxon>Terriglobus</taxon>
    </lineage>
</organism>
<name>A0A5B9EGR6_9BACT</name>